<dbReference type="PANTHER" id="PTHR40261:SF1">
    <property type="entry name" value="RIESKE DOMAIN-CONTAINING PROTEIN"/>
    <property type="match status" value="1"/>
</dbReference>
<evidence type="ECO:0000313" key="7">
    <source>
        <dbReference type="Proteomes" id="UP000319712"/>
    </source>
</evidence>
<evidence type="ECO:0000256" key="1">
    <source>
        <dbReference type="ARBA" id="ARBA00022714"/>
    </source>
</evidence>
<evidence type="ECO:0000256" key="3">
    <source>
        <dbReference type="ARBA" id="ARBA00023004"/>
    </source>
</evidence>
<keyword evidence="4" id="KW-0411">Iron-sulfur</keyword>
<dbReference type="PANTHER" id="PTHR40261">
    <property type="match status" value="1"/>
</dbReference>
<keyword evidence="6" id="KW-0560">Oxidoreductase</keyword>
<dbReference type="EMBL" id="FXTD01000013">
    <property type="protein sequence ID" value="SMO88009.1"/>
    <property type="molecule type" value="Genomic_DNA"/>
</dbReference>
<evidence type="ECO:0000313" key="6">
    <source>
        <dbReference type="EMBL" id="SMO88009.1"/>
    </source>
</evidence>
<dbReference type="Gene3D" id="2.102.10.10">
    <property type="entry name" value="Rieske [2Fe-2S] iron-sulphur domain"/>
    <property type="match status" value="1"/>
</dbReference>
<sequence length="138" mass="14709">MSEETRIVDLEAVPENGSYRFTAEDPFANETELILVSCDEDPGVRAWINTCPHESQRLDTGDGAAVRDDAIVCPRHGSHFDACSGECDDGPAAGTTLPGVDLAVEDGAVHLADDRYAFLREGGIEDEDGPGSTSHVSF</sequence>
<evidence type="ECO:0000256" key="4">
    <source>
        <dbReference type="ARBA" id="ARBA00023014"/>
    </source>
</evidence>
<accession>A0A521EVS0</accession>
<dbReference type="GO" id="GO:0051537">
    <property type="term" value="F:2 iron, 2 sulfur cluster binding"/>
    <property type="evidence" value="ECO:0007669"/>
    <property type="project" value="UniProtKB-KW"/>
</dbReference>
<evidence type="ECO:0000256" key="2">
    <source>
        <dbReference type="ARBA" id="ARBA00022723"/>
    </source>
</evidence>
<dbReference type="OrthoDB" id="250454at2157"/>
<keyword evidence="2" id="KW-0479">Metal-binding</keyword>
<dbReference type="PROSITE" id="PS51296">
    <property type="entry name" value="RIESKE"/>
    <property type="match status" value="1"/>
</dbReference>
<dbReference type="CDD" id="cd03467">
    <property type="entry name" value="Rieske"/>
    <property type="match status" value="1"/>
</dbReference>
<keyword evidence="1" id="KW-0001">2Fe-2S</keyword>
<dbReference type="AlphaFoldDB" id="A0A521EVS0"/>
<dbReference type="InterPro" id="IPR017941">
    <property type="entry name" value="Rieske_2Fe-2S"/>
</dbReference>
<dbReference type="GO" id="GO:0051213">
    <property type="term" value="F:dioxygenase activity"/>
    <property type="evidence" value="ECO:0007669"/>
    <property type="project" value="UniProtKB-KW"/>
</dbReference>
<feature type="domain" description="Rieske" evidence="5">
    <location>
        <begin position="34"/>
        <end position="111"/>
    </location>
</feature>
<dbReference type="RefSeq" id="WP_142987682.1">
    <property type="nucleotide sequence ID" value="NZ_FXTD01000013.1"/>
</dbReference>
<name>A0A521EVS0_9EURY</name>
<proteinExistence type="predicted"/>
<organism evidence="6 7">
    <name type="scientific">Halorubrum cibi</name>
    <dbReference type="NCBI Taxonomy" id="413815"/>
    <lineage>
        <taxon>Archaea</taxon>
        <taxon>Methanobacteriati</taxon>
        <taxon>Methanobacteriota</taxon>
        <taxon>Stenosarchaea group</taxon>
        <taxon>Halobacteria</taxon>
        <taxon>Halobacteriales</taxon>
        <taxon>Haloferacaceae</taxon>
        <taxon>Halorubrum</taxon>
    </lineage>
</organism>
<dbReference type="InterPro" id="IPR036922">
    <property type="entry name" value="Rieske_2Fe-2S_sf"/>
</dbReference>
<dbReference type="Proteomes" id="UP000319712">
    <property type="component" value="Unassembled WGS sequence"/>
</dbReference>
<protein>
    <submittedName>
        <fullName evidence="6">Ferredoxin subunit of nitrite reductase or a ring-hydroxylating dioxygenase</fullName>
    </submittedName>
</protein>
<dbReference type="GO" id="GO:0046872">
    <property type="term" value="F:metal ion binding"/>
    <property type="evidence" value="ECO:0007669"/>
    <property type="project" value="UniProtKB-KW"/>
</dbReference>
<evidence type="ECO:0000259" key="5">
    <source>
        <dbReference type="PROSITE" id="PS51296"/>
    </source>
</evidence>
<dbReference type="Pfam" id="PF00355">
    <property type="entry name" value="Rieske"/>
    <property type="match status" value="1"/>
</dbReference>
<keyword evidence="6" id="KW-0223">Dioxygenase</keyword>
<keyword evidence="3" id="KW-0408">Iron</keyword>
<keyword evidence="7" id="KW-1185">Reference proteome</keyword>
<gene>
    <name evidence="6" type="ORF">SAMN06264867_1135</name>
</gene>
<reference evidence="6 7" key="1">
    <citation type="submission" date="2017-05" db="EMBL/GenBank/DDBJ databases">
        <authorList>
            <person name="Varghese N."/>
            <person name="Submissions S."/>
        </authorList>
    </citation>
    <scope>NUCLEOTIDE SEQUENCE [LARGE SCALE GENOMIC DNA]</scope>
    <source>
        <strain evidence="6 7">DSM 19504</strain>
    </source>
</reference>
<dbReference type="SUPFAM" id="SSF50022">
    <property type="entry name" value="ISP domain"/>
    <property type="match status" value="1"/>
</dbReference>